<comment type="caution">
    <text evidence="5">The sequence shown here is derived from an EMBL/GenBank/DDBJ whole genome shotgun (WGS) entry which is preliminary data.</text>
</comment>
<evidence type="ECO:0000256" key="2">
    <source>
        <dbReference type="ARBA" id="ARBA00047591"/>
    </source>
</evidence>
<dbReference type="InterPro" id="IPR002921">
    <property type="entry name" value="Fungal_lipase-type"/>
</dbReference>
<evidence type="ECO:0000256" key="1">
    <source>
        <dbReference type="ARBA" id="ARBA00043996"/>
    </source>
</evidence>
<dbReference type="GO" id="GO:0006629">
    <property type="term" value="P:lipid metabolic process"/>
    <property type="evidence" value="ECO:0007669"/>
    <property type="project" value="InterPro"/>
</dbReference>
<dbReference type="AlphaFoldDB" id="A0A8H5PLC7"/>
<feature type="domain" description="Fungal lipase-type" evidence="4">
    <location>
        <begin position="166"/>
        <end position="322"/>
    </location>
</feature>
<dbReference type="EMBL" id="JAAOAS010000060">
    <property type="protein sequence ID" value="KAF5598567.1"/>
    <property type="molecule type" value="Genomic_DNA"/>
</dbReference>
<evidence type="ECO:0000259" key="4">
    <source>
        <dbReference type="Pfam" id="PF01764"/>
    </source>
</evidence>
<organism evidence="5 6">
    <name type="scientific">Fusarium pseudocircinatum</name>
    <dbReference type="NCBI Taxonomy" id="56676"/>
    <lineage>
        <taxon>Eukaryota</taxon>
        <taxon>Fungi</taxon>
        <taxon>Dikarya</taxon>
        <taxon>Ascomycota</taxon>
        <taxon>Pezizomycotina</taxon>
        <taxon>Sordariomycetes</taxon>
        <taxon>Hypocreomycetidae</taxon>
        <taxon>Hypocreales</taxon>
        <taxon>Nectriaceae</taxon>
        <taxon>Fusarium</taxon>
        <taxon>Fusarium fujikuroi species complex</taxon>
    </lineage>
</organism>
<dbReference type="Pfam" id="PF01764">
    <property type="entry name" value="Lipase_3"/>
    <property type="match status" value="1"/>
</dbReference>
<dbReference type="Gene3D" id="3.40.50.1820">
    <property type="entry name" value="alpha/beta hydrolase"/>
    <property type="match status" value="1"/>
</dbReference>
<dbReference type="OrthoDB" id="426718at2759"/>
<comment type="similarity">
    <text evidence="1">Belongs to the AB hydrolase superfamily. Lipase family. Class 3 subfamily.</text>
</comment>
<keyword evidence="6" id="KW-1185">Reference proteome</keyword>
<dbReference type="InterPro" id="IPR051218">
    <property type="entry name" value="Sec_MonoDiacylglyc_Lipase"/>
</dbReference>
<dbReference type="PANTHER" id="PTHR45856:SF24">
    <property type="entry name" value="FUNGAL LIPASE-LIKE DOMAIN-CONTAINING PROTEIN"/>
    <property type="match status" value="1"/>
</dbReference>
<sequence length="398" mass="44286">MTSPNQDLGAFRESFARENLERLSCFDPPSPPDGQPDTVAAQCSISLSLLKKWSKKNMSSIDTAMKAGVFGAKDPIQWTNAFLPFMESVAVYLRDWGLVLEAWRAIRSYKLEGTKDTTRYQDINMHYVHICDLVSESPEGKPYWDGPFCGAFVPNDRETKSPFIGLAFKGTNPFRLKEVAVDYNYQLIKASEALGNQEVSEGVFTGLFGKFESLNTSAFHHTCKKLDELVLLFRDAPTRPRVHVTGHSLGGSYSQLCYAGLLTAITPAFPEHATIGDQYTFGAPRIGSQGWARYNINLVEGADGLTWRIVNNKDIVPQVPPTSLKLDQLNFRHVGNGVRIFTDSIPQGIPDETEGPNPPVYNVGSIKEFIRAVLDGEDHLPNLYYEALVYAIEHAKSK</sequence>
<name>A0A8H5PLC7_9HYPO</name>
<protein>
    <submittedName>
        <fullName evidence="5">Lipase class 3</fullName>
    </submittedName>
</protein>
<evidence type="ECO:0000313" key="5">
    <source>
        <dbReference type="EMBL" id="KAF5598567.1"/>
    </source>
</evidence>
<comment type="catalytic activity">
    <reaction evidence="3">
        <text>a monoacylglycerol + H2O = glycerol + a fatty acid + H(+)</text>
        <dbReference type="Rhea" id="RHEA:15245"/>
        <dbReference type="ChEBI" id="CHEBI:15377"/>
        <dbReference type="ChEBI" id="CHEBI:15378"/>
        <dbReference type="ChEBI" id="CHEBI:17408"/>
        <dbReference type="ChEBI" id="CHEBI:17754"/>
        <dbReference type="ChEBI" id="CHEBI:28868"/>
    </reaction>
</comment>
<accession>A0A8H5PLC7</accession>
<evidence type="ECO:0000313" key="6">
    <source>
        <dbReference type="Proteomes" id="UP000546213"/>
    </source>
</evidence>
<dbReference type="SUPFAM" id="SSF53474">
    <property type="entry name" value="alpha/beta-Hydrolases"/>
    <property type="match status" value="1"/>
</dbReference>
<dbReference type="PANTHER" id="PTHR45856">
    <property type="entry name" value="ALPHA/BETA-HYDROLASES SUPERFAMILY PROTEIN"/>
    <property type="match status" value="1"/>
</dbReference>
<evidence type="ECO:0000256" key="3">
    <source>
        <dbReference type="ARBA" id="ARBA00048461"/>
    </source>
</evidence>
<dbReference type="CDD" id="cd00519">
    <property type="entry name" value="Lipase_3"/>
    <property type="match status" value="1"/>
</dbReference>
<dbReference type="InterPro" id="IPR029058">
    <property type="entry name" value="AB_hydrolase_fold"/>
</dbReference>
<proteinExistence type="inferred from homology"/>
<comment type="catalytic activity">
    <reaction evidence="2">
        <text>a diacylglycerol + H2O = a monoacylglycerol + a fatty acid + H(+)</text>
        <dbReference type="Rhea" id="RHEA:32731"/>
        <dbReference type="ChEBI" id="CHEBI:15377"/>
        <dbReference type="ChEBI" id="CHEBI:15378"/>
        <dbReference type="ChEBI" id="CHEBI:17408"/>
        <dbReference type="ChEBI" id="CHEBI:18035"/>
        <dbReference type="ChEBI" id="CHEBI:28868"/>
    </reaction>
</comment>
<gene>
    <name evidence="5" type="ORF">FPCIR_2864</name>
</gene>
<dbReference type="Proteomes" id="UP000546213">
    <property type="component" value="Unassembled WGS sequence"/>
</dbReference>
<reference evidence="5 6" key="1">
    <citation type="submission" date="2020-05" db="EMBL/GenBank/DDBJ databases">
        <title>Identification and distribution of gene clusters putatively required for synthesis of sphingolipid metabolism inhibitors in phylogenetically diverse species of the filamentous fungus Fusarium.</title>
        <authorList>
            <person name="Kim H.-S."/>
            <person name="Busman M."/>
            <person name="Brown D.W."/>
            <person name="Divon H."/>
            <person name="Uhlig S."/>
            <person name="Proctor R.H."/>
        </authorList>
    </citation>
    <scope>NUCLEOTIDE SEQUENCE [LARGE SCALE GENOMIC DNA]</scope>
    <source>
        <strain evidence="5 6">NRRL 36939</strain>
    </source>
</reference>